<dbReference type="InterPro" id="IPR029063">
    <property type="entry name" value="SAM-dependent_MTases_sf"/>
</dbReference>
<gene>
    <name evidence="2" type="ORF">UFOVP361_134</name>
</gene>
<dbReference type="Gene3D" id="3.40.50.150">
    <property type="entry name" value="Vaccinia Virus protein VP39"/>
    <property type="match status" value="1"/>
</dbReference>
<evidence type="ECO:0000313" key="2">
    <source>
        <dbReference type="EMBL" id="CAB5222334.1"/>
    </source>
</evidence>
<sequence>MKLLNAGCGTHYAEGWVNTDVWQNEETRPDVLLKPGEPYPFEDATFDAVLMSHVLEHIAWAEVPAFLRDMSRVAKPGAPMLIVCPDAYKTIKLWHDGSIPWWLVESVLEHQHMKPEDIGDAPWWDNAPHHWNAHEKRVETVLNDMGFANIENVINEMPKGDSWVDKHIPELVWHTIGKDDWQLAFRFVNVPRRT</sequence>
<keyword evidence="2" id="KW-0808">Transferase</keyword>
<dbReference type="InterPro" id="IPR013216">
    <property type="entry name" value="Methyltransf_11"/>
</dbReference>
<accession>A0A6J7X202</accession>
<protein>
    <submittedName>
        <fullName evidence="2">Methyltransferase type 11</fullName>
    </submittedName>
</protein>
<dbReference type="GO" id="GO:0008757">
    <property type="term" value="F:S-adenosylmethionine-dependent methyltransferase activity"/>
    <property type="evidence" value="ECO:0007669"/>
    <property type="project" value="InterPro"/>
</dbReference>
<reference evidence="2" key="1">
    <citation type="submission" date="2020-05" db="EMBL/GenBank/DDBJ databases">
        <authorList>
            <person name="Chiriac C."/>
            <person name="Salcher M."/>
            <person name="Ghai R."/>
            <person name="Kavagutti S V."/>
        </authorList>
    </citation>
    <scope>NUCLEOTIDE SEQUENCE</scope>
</reference>
<proteinExistence type="predicted"/>
<evidence type="ECO:0000259" key="1">
    <source>
        <dbReference type="Pfam" id="PF08241"/>
    </source>
</evidence>
<dbReference type="SUPFAM" id="SSF53335">
    <property type="entry name" value="S-adenosyl-L-methionine-dependent methyltransferases"/>
    <property type="match status" value="1"/>
</dbReference>
<dbReference type="Pfam" id="PF08241">
    <property type="entry name" value="Methyltransf_11"/>
    <property type="match status" value="1"/>
</dbReference>
<dbReference type="EMBL" id="LR798301">
    <property type="protein sequence ID" value="CAB5222334.1"/>
    <property type="molecule type" value="Genomic_DNA"/>
</dbReference>
<dbReference type="GO" id="GO:0032259">
    <property type="term" value="P:methylation"/>
    <property type="evidence" value="ECO:0007669"/>
    <property type="project" value="UniProtKB-KW"/>
</dbReference>
<organism evidence="2">
    <name type="scientific">uncultured Caudovirales phage</name>
    <dbReference type="NCBI Taxonomy" id="2100421"/>
    <lineage>
        <taxon>Viruses</taxon>
        <taxon>Duplodnaviria</taxon>
        <taxon>Heunggongvirae</taxon>
        <taxon>Uroviricota</taxon>
        <taxon>Caudoviricetes</taxon>
        <taxon>Peduoviridae</taxon>
        <taxon>Maltschvirus</taxon>
        <taxon>Maltschvirus maltsch</taxon>
    </lineage>
</organism>
<name>A0A6J7X202_9CAUD</name>
<keyword evidence="2" id="KW-0489">Methyltransferase</keyword>
<feature type="domain" description="Methyltransferase type 11" evidence="1">
    <location>
        <begin position="29"/>
        <end position="79"/>
    </location>
</feature>